<dbReference type="Gene3D" id="3.90.79.10">
    <property type="entry name" value="Nucleoside Triphosphate Pyrophosphohydrolase"/>
    <property type="match status" value="1"/>
</dbReference>
<dbReference type="AlphaFoldDB" id="A0A4P6FE67"/>
<dbReference type="InterPro" id="IPR015797">
    <property type="entry name" value="NUDIX_hydrolase-like_dom_sf"/>
</dbReference>
<name>A0A4P6FE67_9MICO</name>
<dbReference type="PROSITE" id="PS51462">
    <property type="entry name" value="NUDIX"/>
    <property type="match status" value="1"/>
</dbReference>
<keyword evidence="3" id="KW-1185">Reference proteome</keyword>
<evidence type="ECO:0000259" key="1">
    <source>
        <dbReference type="PROSITE" id="PS51462"/>
    </source>
</evidence>
<protein>
    <submittedName>
        <fullName evidence="2">NUDIX domain-containing protein</fullName>
    </submittedName>
</protein>
<dbReference type="InterPro" id="IPR000086">
    <property type="entry name" value="NUDIX_hydrolase_dom"/>
</dbReference>
<feature type="domain" description="Nudix hydrolase" evidence="1">
    <location>
        <begin position="1"/>
        <end position="164"/>
    </location>
</feature>
<dbReference type="SUPFAM" id="SSF55811">
    <property type="entry name" value="Nudix"/>
    <property type="match status" value="1"/>
</dbReference>
<evidence type="ECO:0000313" key="3">
    <source>
        <dbReference type="Proteomes" id="UP000291259"/>
    </source>
</evidence>
<dbReference type="GO" id="GO:0006754">
    <property type="term" value="P:ATP biosynthetic process"/>
    <property type="evidence" value="ECO:0007669"/>
    <property type="project" value="TreeGrafter"/>
</dbReference>
<proteinExistence type="predicted"/>
<dbReference type="Proteomes" id="UP000291259">
    <property type="component" value="Chromosome"/>
</dbReference>
<dbReference type="KEGG" id="agf:ET445_00095"/>
<dbReference type="GO" id="GO:0006167">
    <property type="term" value="P:AMP biosynthetic process"/>
    <property type="evidence" value="ECO:0007669"/>
    <property type="project" value="TreeGrafter"/>
</dbReference>
<evidence type="ECO:0000313" key="2">
    <source>
        <dbReference type="EMBL" id="QAY71967.1"/>
    </source>
</evidence>
<dbReference type="OrthoDB" id="954553at2"/>
<dbReference type="EMBL" id="CP035491">
    <property type="protein sequence ID" value="QAY71967.1"/>
    <property type="molecule type" value="Genomic_DNA"/>
</dbReference>
<gene>
    <name evidence="2" type="ORF">ET445_00095</name>
</gene>
<organism evidence="2 3">
    <name type="scientific">Agromyces protaetiae</name>
    <dbReference type="NCBI Taxonomy" id="2509455"/>
    <lineage>
        <taxon>Bacteria</taxon>
        <taxon>Bacillati</taxon>
        <taxon>Actinomycetota</taxon>
        <taxon>Actinomycetes</taxon>
        <taxon>Micrococcales</taxon>
        <taxon>Microbacteriaceae</taxon>
        <taxon>Agromyces</taxon>
    </lineage>
</organism>
<dbReference type="RefSeq" id="WP_129187734.1">
    <property type="nucleotide sequence ID" value="NZ_CP035491.1"/>
</dbReference>
<dbReference type="GO" id="GO:0004081">
    <property type="term" value="F:bis(5'-nucleosyl)-tetraphosphatase (asymmetrical) activity"/>
    <property type="evidence" value="ECO:0007669"/>
    <property type="project" value="TreeGrafter"/>
</dbReference>
<reference evidence="2 3" key="1">
    <citation type="submission" date="2019-01" db="EMBL/GenBank/DDBJ databases">
        <title>Genome sequencing of strain FW100M-8.</title>
        <authorList>
            <person name="Heo J."/>
            <person name="Kim S.-J."/>
            <person name="Kim J.-S."/>
            <person name="Hong S.-B."/>
            <person name="Kwon S.-W."/>
        </authorList>
    </citation>
    <scope>NUCLEOTIDE SEQUENCE [LARGE SCALE GENOMIC DNA]</scope>
    <source>
        <strain evidence="2 3">FW100M-8</strain>
    </source>
</reference>
<dbReference type="PANTHER" id="PTHR21340:SF7">
    <property type="entry name" value="NUDIX HYDROLASE DOMAIN-CONTAINING PROTEIN"/>
    <property type="match status" value="1"/>
</dbReference>
<dbReference type="InterPro" id="IPR051325">
    <property type="entry name" value="Nudix_hydrolase_domain"/>
</dbReference>
<sequence>MPVVSAGLLLWRRAGEGGVEVFLAHLGGPFWARKHEGAWSIPKGEYDPAEEEAWDAACREFFEEIGVPAPGDDPEASELSESSAPLDLGEFRYSSGKRVRVFAVEAPGFEVDAVASNLFELEWPPRSGRRQWFPEIDDARWMPLVDAVPSVSVGQRPALEALAEWTRRM</sequence>
<accession>A0A4P6FE67</accession>
<dbReference type="PANTHER" id="PTHR21340">
    <property type="entry name" value="DIADENOSINE 5,5-P1,P4-TETRAPHOSPHATE PYROPHOSPHOHYDROLASE MUTT"/>
    <property type="match status" value="1"/>
</dbReference>
<dbReference type="Pfam" id="PF00293">
    <property type="entry name" value="NUDIX"/>
    <property type="match status" value="1"/>
</dbReference>